<gene>
    <name evidence="1" type="ORF">P5673_020140</name>
</gene>
<protein>
    <submittedName>
        <fullName evidence="1">Uncharacterized protein</fullName>
    </submittedName>
</protein>
<reference evidence="1" key="1">
    <citation type="journal article" date="2023" name="G3 (Bethesda)">
        <title>Whole genome assembly and annotation of the endangered Caribbean coral Acropora cervicornis.</title>
        <authorList>
            <person name="Selwyn J.D."/>
            <person name="Vollmer S.V."/>
        </authorList>
    </citation>
    <scope>NUCLEOTIDE SEQUENCE</scope>
    <source>
        <strain evidence="1">K2</strain>
    </source>
</reference>
<evidence type="ECO:0000313" key="1">
    <source>
        <dbReference type="EMBL" id="KAK2557774.1"/>
    </source>
</evidence>
<dbReference type="Proteomes" id="UP001249851">
    <property type="component" value="Unassembled WGS sequence"/>
</dbReference>
<evidence type="ECO:0000313" key="2">
    <source>
        <dbReference type="Proteomes" id="UP001249851"/>
    </source>
</evidence>
<name>A0AAD9QAJ8_ACRCE</name>
<dbReference type="AlphaFoldDB" id="A0AAD9QAJ8"/>
<sequence>MQLSAKTPCQQGEIFFNAPKAFDCNEKISKESEGRSLLKRRAFGGTFPLVSLVVWKGNSTLLLFLFLLPFLFFADFQLTIKVSALFAGLLPLRTLSEISVPVERNP</sequence>
<reference evidence="1" key="2">
    <citation type="journal article" date="2023" name="Science">
        <title>Genomic signatures of disease resistance in endangered staghorn corals.</title>
        <authorList>
            <person name="Vollmer S.V."/>
            <person name="Selwyn J.D."/>
            <person name="Despard B.A."/>
            <person name="Roesel C.L."/>
        </authorList>
    </citation>
    <scope>NUCLEOTIDE SEQUENCE</scope>
    <source>
        <strain evidence="1">K2</strain>
    </source>
</reference>
<dbReference type="EMBL" id="JARQWQ010000048">
    <property type="protein sequence ID" value="KAK2557774.1"/>
    <property type="molecule type" value="Genomic_DNA"/>
</dbReference>
<organism evidence="1 2">
    <name type="scientific">Acropora cervicornis</name>
    <name type="common">Staghorn coral</name>
    <dbReference type="NCBI Taxonomy" id="6130"/>
    <lineage>
        <taxon>Eukaryota</taxon>
        <taxon>Metazoa</taxon>
        <taxon>Cnidaria</taxon>
        <taxon>Anthozoa</taxon>
        <taxon>Hexacorallia</taxon>
        <taxon>Scleractinia</taxon>
        <taxon>Astrocoeniina</taxon>
        <taxon>Acroporidae</taxon>
        <taxon>Acropora</taxon>
    </lineage>
</organism>
<comment type="caution">
    <text evidence="1">The sequence shown here is derived from an EMBL/GenBank/DDBJ whole genome shotgun (WGS) entry which is preliminary data.</text>
</comment>
<accession>A0AAD9QAJ8</accession>
<keyword evidence="2" id="KW-1185">Reference proteome</keyword>
<proteinExistence type="predicted"/>